<keyword evidence="3" id="KW-1185">Reference proteome</keyword>
<gene>
    <name evidence="2" type="ORF">MCHLO_09327</name>
</gene>
<feature type="region of interest" description="Disordered" evidence="1">
    <location>
        <begin position="1"/>
        <end position="27"/>
    </location>
</feature>
<evidence type="ECO:0000256" key="1">
    <source>
        <dbReference type="SAM" id="MobiDB-lite"/>
    </source>
</evidence>
<accession>A0ABQ0LQQ0</accession>
<name>A0ABQ0LQQ0_MYCCL</name>
<sequence length="219" mass="24803">MRAPAPRRPAIKAREARRSIASPACRPTDTIKPVRRQIFHEIMLHGDPRELWQAFAPVVARDLVPTSSVREEETPEDIQQTVGPSLERKRLEGKRDIPLLIHNHGHITRIYVHTDKQHTSRSVCSSRRRHTRTRADAVPALVAPIVRHAGVVFDGEQGKKYAAAIGKMVESVQTGLEEVHSGDGDSEDLRFLRIRTKRHEIMISPDDRYLLAVLYDPST</sequence>
<dbReference type="Gene3D" id="3.30.450.30">
    <property type="entry name" value="Dynein light chain 2a, cytoplasmic"/>
    <property type="match status" value="1"/>
</dbReference>
<reference evidence="2" key="1">
    <citation type="submission" date="2014-09" db="EMBL/GenBank/DDBJ databases">
        <title>Genome sequence of the luminous mushroom Mycena chlorophos for searching fungal bioluminescence genes.</title>
        <authorList>
            <person name="Tanaka Y."/>
            <person name="Kasuga D."/>
            <person name="Oba Y."/>
            <person name="Hase S."/>
            <person name="Sato K."/>
            <person name="Oba Y."/>
            <person name="Sakakibara Y."/>
        </authorList>
    </citation>
    <scope>NUCLEOTIDE SEQUENCE</scope>
</reference>
<dbReference type="PANTHER" id="PTHR10779">
    <property type="entry name" value="DYNEIN LIGHT CHAIN ROADBLOCK"/>
    <property type="match status" value="1"/>
</dbReference>
<dbReference type="EMBL" id="DF847666">
    <property type="protein sequence ID" value="GAT52256.1"/>
    <property type="molecule type" value="Genomic_DNA"/>
</dbReference>
<protein>
    <recommendedName>
        <fullName evidence="4">Roadblock/LAMTOR2 domain-containing protein</fullName>
    </recommendedName>
</protein>
<proteinExistence type="predicted"/>
<evidence type="ECO:0000313" key="3">
    <source>
        <dbReference type="Proteomes" id="UP000815677"/>
    </source>
</evidence>
<dbReference type="Proteomes" id="UP000815677">
    <property type="component" value="Unassembled WGS sequence"/>
</dbReference>
<evidence type="ECO:0000313" key="2">
    <source>
        <dbReference type="EMBL" id="GAT52256.1"/>
    </source>
</evidence>
<dbReference type="SUPFAM" id="SSF103196">
    <property type="entry name" value="Roadblock/LC7 domain"/>
    <property type="match status" value="1"/>
</dbReference>
<organism evidence="2 3">
    <name type="scientific">Mycena chlorophos</name>
    <name type="common">Agaric fungus</name>
    <name type="synonym">Agaricus chlorophos</name>
    <dbReference type="NCBI Taxonomy" id="658473"/>
    <lineage>
        <taxon>Eukaryota</taxon>
        <taxon>Fungi</taxon>
        <taxon>Dikarya</taxon>
        <taxon>Basidiomycota</taxon>
        <taxon>Agaricomycotina</taxon>
        <taxon>Agaricomycetes</taxon>
        <taxon>Agaricomycetidae</taxon>
        <taxon>Agaricales</taxon>
        <taxon>Marasmiineae</taxon>
        <taxon>Mycenaceae</taxon>
        <taxon>Mycena</taxon>
    </lineage>
</organism>
<evidence type="ECO:0008006" key="4">
    <source>
        <dbReference type="Google" id="ProtNLM"/>
    </source>
</evidence>